<dbReference type="AlphaFoldDB" id="A0A1Y5TR56"/>
<dbReference type="Pfam" id="PF13770">
    <property type="entry name" value="DUF4169"/>
    <property type="match status" value="1"/>
</dbReference>
<dbReference type="InParanoid" id="A0A1Y5TR56"/>
<proteinExistence type="predicted"/>
<dbReference type="RefSeq" id="WP_085884619.1">
    <property type="nucleotide sequence ID" value="NZ_FWFR01000003.1"/>
</dbReference>
<organism evidence="2 3">
    <name type="scientific">Oceanibacterium hippocampi</name>
    <dbReference type="NCBI Taxonomy" id="745714"/>
    <lineage>
        <taxon>Bacteria</taxon>
        <taxon>Pseudomonadati</taxon>
        <taxon>Pseudomonadota</taxon>
        <taxon>Alphaproteobacteria</taxon>
        <taxon>Sneathiellales</taxon>
        <taxon>Sneathiellaceae</taxon>
        <taxon>Oceanibacterium</taxon>
    </lineage>
</organism>
<dbReference type="Proteomes" id="UP000193200">
    <property type="component" value="Unassembled WGS sequence"/>
</dbReference>
<feature type="compositionally biased region" description="Basic and acidic residues" evidence="1">
    <location>
        <begin position="15"/>
        <end position="68"/>
    </location>
</feature>
<dbReference type="OrthoDB" id="7192657at2"/>
<name>A0A1Y5TR56_9PROT</name>
<evidence type="ECO:0000256" key="1">
    <source>
        <dbReference type="SAM" id="MobiDB-lite"/>
    </source>
</evidence>
<evidence type="ECO:0000313" key="2">
    <source>
        <dbReference type="EMBL" id="SLN70189.1"/>
    </source>
</evidence>
<keyword evidence="3" id="KW-1185">Reference proteome</keyword>
<protein>
    <submittedName>
        <fullName evidence="2">Uncharacterized protein</fullName>
    </submittedName>
</protein>
<sequence length="68" mass="7823">MGDIVNLNKYRKARVRAEAQSRAEENRRRTGLTKAEKDRERQARTKAERTLEGKKLDGEQDDPPKKGA</sequence>
<dbReference type="InterPro" id="IPR025227">
    <property type="entry name" value="DUF4169"/>
</dbReference>
<feature type="region of interest" description="Disordered" evidence="1">
    <location>
        <begin position="13"/>
        <end position="68"/>
    </location>
</feature>
<reference evidence="2 3" key="1">
    <citation type="submission" date="2017-03" db="EMBL/GenBank/DDBJ databases">
        <authorList>
            <person name="Afonso C.L."/>
            <person name="Miller P.J."/>
            <person name="Scott M.A."/>
            <person name="Spackman E."/>
            <person name="Goraichik I."/>
            <person name="Dimitrov K.M."/>
            <person name="Suarez D.L."/>
            <person name="Swayne D.E."/>
        </authorList>
    </citation>
    <scope>NUCLEOTIDE SEQUENCE [LARGE SCALE GENOMIC DNA]</scope>
    <source>
        <strain evidence="2 3">CECT 7691</strain>
    </source>
</reference>
<gene>
    <name evidence="2" type="ORF">OCH7691_03258</name>
</gene>
<dbReference type="EMBL" id="FWFR01000003">
    <property type="protein sequence ID" value="SLN70189.1"/>
    <property type="molecule type" value="Genomic_DNA"/>
</dbReference>
<accession>A0A1Y5TR56</accession>
<evidence type="ECO:0000313" key="3">
    <source>
        <dbReference type="Proteomes" id="UP000193200"/>
    </source>
</evidence>